<protein>
    <submittedName>
        <fullName evidence="2">Uncharacterized protein</fullName>
    </submittedName>
</protein>
<proteinExistence type="predicted"/>
<evidence type="ECO:0000313" key="2">
    <source>
        <dbReference type="EMBL" id="KAJ5732154.1"/>
    </source>
</evidence>
<keyword evidence="3" id="KW-1185">Reference proteome</keyword>
<dbReference type="EMBL" id="JAQJAN010000004">
    <property type="protein sequence ID" value="KAJ5732154.1"/>
    <property type="molecule type" value="Genomic_DNA"/>
</dbReference>
<evidence type="ECO:0000256" key="1">
    <source>
        <dbReference type="SAM" id="MobiDB-lite"/>
    </source>
</evidence>
<name>A0AAD6MY04_9EURO</name>
<evidence type="ECO:0000313" key="3">
    <source>
        <dbReference type="Proteomes" id="UP001215712"/>
    </source>
</evidence>
<organism evidence="2 3">
    <name type="scientific">Penicillium malachiteum</name>
    <dbReference type="NCBI Taxonomy" id="1324776"/>
    <lineage>
        <taxon>Eukaryota</taxon>
        <taxon>Fungi</taxon>
        <taxon>Dikarya</taxon>
        <taxon>Ascomycota</taxon>
        <taxon>Pezizomycotina</taxon>
        <taxon>Eurotiomycetes</taxon>
        <taxon>Eurotiomycetidae</taxon>
        <taxon>Eurotiales</taxon>
        <taxon>Aspergillaceae</taxon>
        <taxon>Penicillium</taxon>
    </lineage>
</organism>
<feature type="compositionally biased region" description="Basic and acidic residues" evidence="1">
    <location>
        <begin position="43"/>
        <end position="55"/>
    </location>
</feature>
<dbReference type="Proteomes" id="UP001215712">
    <property type="component" value="Unassembled WGS sequence"/>
</dbReference>
<dbReference type="AlphaFoldDB" id="A0AAD6MY04"/>
<gene>
    <name evidence="2" type="ORF">N7493_003635</name>
</gene>
<feature type="compositionally biased region" description="Acidic residues" evidence="1">
    <location>
        <begin position="33"/>
        <end position="42"/>
    </location>
</feature>
<reference evidence="2" key="1">
    <citation type="journal article" date="2023" name="IMA Fungus">
        <title>Comparative genomic study of the Penicillium genus elucidates a diverse pangenome and 15 lateral gene transfer events.</title>
        <authorList>
            <person name="Petersen C."/>
            <person name="Sorensen T."/>
            <person name="Nielsen M.R."/>
            <person name="Sondergaard T.E."/>
            <person name="Sorensen J.L."/>
            <person name="Fitzpatrick D.A."/>
            <person name="Frisvad J.C."/>
            <person name="Nielsen K.L."/>
        </authorList>
    </citation>
    <scope>NUCLEOTIDE SEQUENCE</scope>
    <source>
        <strain evidence="2">IBT 17514</strain>
    </source>
</reference>
<comment type="caution">
    <text evidence="2">The sequence shown here is derived from an EMBL/GenBank/DDBJ whole genome shotgun (WGS) entry which is preliminary data.</text>
</comment>
<accession>A0AAD6MY04</accession>
<sequence length="67" mass="7866">MKETMKTRIKIASRPSGITYLKMKMQTTHEKDVTDDEEDRNDDSEHDKDMKFDKFEQVDAERAVLSA</sequence>
<feature type="region of interest" description="Disordered" evidence="1">
    <location>
        <begin position="25"/>
        <end position="55"/>
    </location>
</feature>
<reference evidence="2" key="2">
    <citation type="submission" date="2023-01" db="EMBL/GenBank/DDBJ databases">
        <authorList>
            <person name="Petersen C."/>
        </authorList>
    </citation>
    <scope>NUCLEOTIDE SEQUENCE</scope>
    <source>
        <strain evidence="2">IBT 17514</strain>
    </source>
</reference>